<evidence type="ECO:0000313" key="6">
    <source>
        <dbReference type="Proteomes" id="UP000639772"/>
    </source>
</evidence>
<comment type="subcellular location">
    <subcellularLocation>
        <location evidence="1">Membrane</location>
        <topology evidence="1">Multi-pass membrane protein</topology>
    </subcellularLocation>
</comment>
<dbReference type="GO" id="GO:0016020">
    <property type="term" value="C:membrane"/>
    <property type="evidence" value="ECO:0007669"/>
    <property type="project" value="UniProtKB-SubCell"/>
</dbReference>
<reference evidence="5 6" key="1">
    <citation type="journal article" date="2020" name="Nat. Food">
        <title>A phased Vanilla planifolia genome enables genetic improvement of flavour and production.</title>
        <authorList>
            <person name="Hasing T."/>
            <person name="Tang H."/>
            <person name="Brym M."/>
            <person name="Khazi F."/>
            <person name="Huang T."/>
            <person name="Chambers A.H."/>
        </authorList>
    </citation>
    <scope>NUCLEOTIDE SEQUENCE [LARGE SCALE GENOMIC DNA]</scope>
    <source>
        <tissue evidence="3">Leaf</tissue>
    </source>
</reference>
<evidence type="ECO:0000313" key="4">
    <source>
        <dbReference type="EMBL" id="KAG0490873.1"/>
    </source>
</evidence>
<dbReference type="OrthoDB" id="10009287at2759"/>
<dbReference type="InterPro" id="IPR004345">
    <property type="entry name" value="TB2_DP1_HVA22"/>
</dbReference>
<comment type="similarity">
    <text evidence="1">Belongs to the DP1 family.</text>
</comment>
<comment type="caution">
    <text evidence="3">The sequence shown here is derived from an EMBL/GenBank/DDBJ whole genome shotgun (WGS) entry which is preliminary data.</text>
</comment>
<feature type="region of interest" description="Disordered" evidence="2">
    <location>
        <begin position="166"/>
        <end position="197"/>
    </location>
</feature>
<dbReference type="EMBL" id="JADCNL010000003">
    <property type="protein sequence ID" value="KAG0489064.1"/>
    <property type="molecule type" value="Genomic_DNA"/>
</dbReference>
<name>A0A835RDF0_VANPL</name>
<dbReference type="PANTHER" id="PTHR12300:SF176">
    <property type="entry name" value="HVA22-LIKE PROTEIN"/>
    <property type="match status" value="1"/>
</dbReference>
<dbReference type="Proteomes" id="UP000636800">
    <property type="component" value="Chromosome 3"/>
</dbReference>
<evidence type="ECO:0000313" key="3">
    <source>
        <dbReference type="EMBL" id="KAG0489064.1"/>
    </source>
</evidence>
<proteinExistence type="inferred from homology"/>
<dbReference type="EMBL" id="JADCNM010000003">
    <property type="protein sequence ID" value="KAG0490873.1"/>
    <property type="molecule type" value="Genomic_DNA"/>
</dbReference>
<protein>
    <recommendedName>
        <fullName evidence="1">HVA22-like protein</fullName>
    </recommendedName>
</protein>
<accession>A0A835RDF0</accession>
<gene>
    <name evidence="4" type="ORF">HPP92_007736</name>
    <name evidence="3" type="ORF">HPP92_007875</name>
</gene>
<dbReference type="PANTHER" id="PTHR12300">
    <property type="entry name" value="HVA22-LIKE PROTEINS"/>
    <property type="match status" value="1"/>
</dbReference>
<evidence type="ECO:0000256" key="2">
    <source>
        <dbReference type="SAM" id="MobiDB-lite"/>
    </source>
</evidence>
<evidence type="ECO:0000313" key="5">
    <source>
        <dbReference type="Proteomes" id="UP000636800"/>
    </source>
</evidence>
<dbReference type="Proteomes" id="UP000639772">
    <property type="component" value="Chromosome 3"/>
</dbReference>
<sequence>MALIGSAIPGEVGLRLLLSPICSNVVIRTACCTVGTVLPIYSTFKSIERNDQEEREKWLVYWAAYGSFNLAEVLSDKLIFWVPFYYHLKFAFLLWLQLPANNGARHVYRRYLRPFLVKHQAKFDRVLDYTSHETAKFLVTYQGEIQFLKALIMTGAQKANQMLKGLPLHQPRENDGRQMPRGPRMLMGPSSESDADD</sequence>
<dbReference type="AlphaFoldDB" id="A0A835RDF0"/>
<dbReference type="Pfam" id="PF03134">
    <property type="entry name" value="TB2_DP1_HVA22"/>
    <property type="match status" value="1"/>
</dbReference>
<organism evidence="3 5">
    <name type="scientific">Vanilla planifolia</name>
    <name type="common">Vanilla</name>
    <dbReference type="NCBI Taxonomy" id="51239"/>
    <lineage>
        <taxon>Eukaryota</taxon>
        <taxon>Viridiplantae</taxon>
        <taxon>Streptophyta</taxon>
        <taxon>Embryophyta</taxon>
        <taxon>Tracheophyta</taxon>
        <taxon>Spermatophyta</taxon>
        <taxon>Magnoliopsida</taxon>
        <taxon>Liliopsida</taxon>
        <taxon>Asparagales</taxon>
        <taxon>Orchidaceae</taxon>
        <taxon>Vanilloideae</taxon>
        <taxon>Vanilleae</taxon>
        <taxon>Vanilla</taxon>
    </lineage>
</organism>
<evidence type="ECO:0000256" key="1">
    <source>
        <dbReference type="RuleBase" id="RU362006"/>
    </source>
</evidence>
<keyword evidence="5" id="KW-1185">Reference proteome</keyword>